<accession>A0AAD7TUN1</accession>
<dbReference type="EMBL" id="JAPEVG010000126">
    <property type="protein sequence ID" value="KAJ8481909.1"/>
    <property type="molecule type" value="Genomic_DNA"/>
</dbReference>
<organism evidence="2 3">
    <name type="scientific">Trametes cubensis</name>
    <dbReference type="NCBI Taxonomy" id="1111947"/>
    <lineage>
        <taxon>Eukaryota</taxon>
        <taxon>Fungi</taxon>
        <taxon>Dikarya</taxon>
        <taxon>Basidiomycota</taxon>
        <taxon>Agaricomycotina</taxon>
        <taxon>Agaricomycetes</taxon>
        <taxon>Polyporales</taxon>
        <taxon>Polyporaceae</taxon>
        <taxon>Trametes</taxon>
    </lineage>
</organism>
<evidence type="ECO:0000259" key="1">
    <source>
        <dbReference type="Pfam" id="PF20151"/>
    </source>
</evidence>
<dbReference type="InterPro" id="IPR045340">
    <property type="entry name" value="DUF6533"/>
</dbReference>
<comment type="caution">
    <text evidence="2">The sequence shown here is derived from an EMBL/GenBank/DDBJ whole genome shotgun (WGS) entry which is preliminary data.</text>
</comment>
<proteinExistence type="predicted"/>
<evidence type="ECO:0000313" key="3">
    <source>
        <dbReference type="Proteomes" id="UP001215151"/>
    </source>
</evidence>
<dbReference type="Proteomes" id="UP001215151">
    <property type="component" value="Unassembled WGS sequence"/>
</dbReference>
<sequence length="350" mass="39034">MSSSSLESIELIEVVNEATHTLELFVAATALFCFDYCLTFTREIQRIWKLKLAPSAIIFYCVRYPALFSTLFVILEQTRWSGISDPYTFVESEVYYIDYPYQACGFSPTITPAEFKRWDGSAMRYNVLYMLIVFGPPRWIIGARASTVLTDTIVLVITISKTRALRTEAAAISFVSTVADILARDGTLYFVVLLLANLVGLSLVKSFELIQPMSTWIAILTAIMTSRFILDLHEAADPRAGHDACHADLRAGTLSMTMLFPGSAPGSFHARTPSISMVFGTSTYASDWPGVRDEPMDECKDIGRGSEWTNQEQMLQSPEMSGYGAEVHLAERVGGSHRRPQGIESVIWIR</sequence>
<keyword evidence="3" id="KW-1185">Reference proteome</keyword>
<feature type="domain" description="DUF6533" evidence="1">
    <location>
        <begin position="25"/>
        <end position="67"/>
    </location>
</feature>
<protein>
    <recommendedName>
        <fullName evidence="1">DUF6533 domain-containing protein</fullName>
    </recommendedName>
</protein>
<dbReference type="Pfam" id="PF20151">
    <property type="entry name" value="DUF6533"/>
    <property type="match status" value="1"/>
</dbReference>
<dbReference type="AlphaFoldDB" id="A0AAD7TUN1"/>
<gene>
    <name evidence="2" type="ORF">ONZ51_g5689</name>
</gene>
<name>A0AAD7TUN1_9APHY</name>
<evidence type="ECO:0000313" key="2">
    <source>
        <dbReference type="EMBL" id="KAJ8481909.1"/>
    </source>
</evidence>
<reference evidence="2" key="1">
    <citation type="submission" date="2022-11" db="EMBL/GenBank/DDBJ databases">
        <title>Genome Sequence of Cubamyces cubensis.</title>
        <authorList>
            <person name="Buettner E."/>
        </authorList>
    </citation>
    <scope>NUCLEOTIDE SEQUENCE</scope>
    <source>
        <strain evidence="2">MPL-01</strain>
    </source>
</reference>